<dbReference type="PRINTS" id="PR00483">
    <property type="entry name" value="BACPHPHTASE"/>
</dbReference>
<feature type="domain" description="Phosphatidic acid phosphatase type 2/haloperoxidase" evidence="7">
    <location>
        <begin position="77"/>
        <end position="186"/>
    </location>
</feature>
<keyword evidence="2" id="KW-1003">Cell membrane</keyword>
<dbReference type="Pfam" id="PF01569">
    <property type="entry name" value="PAP2"/>
    <property type="match status" value="1"/>
</dbReference>
<comment type="subcellular location">
    <subcellularLocation>
        <location evidence="1">Cell membrane</location>
        <topology evidence="1">Multi-pass membrane protein</topology>
    </subcellularLocation>
</comment>
<dbReference type="SMART" id="SM00014">
    <property type="entry name" value="acidPPc"/>
    <property type="match status" value="1"/>
</dbReference>
<keyword evidence="5" id="KW-1133">Transmembrane helix</keyword>
<organism evidence="8 9">
    <name type="scientific">Frondihabitans peucedani</name>
    <dbReference type="NCBI Taxonomy" id="598626"/>
    <lineage>
        <taxon>Bacteria</taxon>
        <taxon>Bacillati</taxon>
        <taxon>Actinomycetota</taxon>
        <taxon>Actinomycetes</taxon>
        <taxon>Micrococcales</taxon>
        <taxon>Microbacteriaceae</taxon>
        <taxon>Frondihabitans</taxon>
    </lineage>
</organism>
<dbReference type="Gene3D" id="1.20.144.10">
    <property type="entry name" value="Phosphatidic acid phosphatase type 2/haloperoxidase"/>
    <property type="match status" value="1"/>
</dbReference>
<keyword evidence="3" id="KW-0812">Transmembrane</keyword>
<evidence type="ECO:0000259" key="7">
    <source>
        <dbReference type="SMART" id="SM00014"/>
    </source>
</evidence>
<dbReference type="Proteomes" id="UP001501594">
    <property type="component" value="Unassembled WGS sequence"/>
</dbReference>
<comment type="caution">
    <text evidence="8">The sequence shown here is derived from an EMBL/GenBank/DDBJ whole genome shotgun (WGS) entry which is preliminary data.</text>
</comment>
<name>A0ABP8E439_9MICO</name>
<sequence length="193" mass="19790">MAPSLRPPSSSLSPSILPSRVVDLDRRAGRRINALVSSERADRVLLALSTAANNGALWYGVAGVLALTGPRGRRSAIRGLLSLAGASAVANLVAKPIFGGPRPLAADIPLRRQLKVFPQSASFPSGHTASAFAFATGVAVESPLRAAVVAPLALTLGYSRLHVGAHWLSDVAGGGVIGSGVALLGRLVLTPRR</sequence>
<keyword evidence="9" id="KW-1185">Reference proteome</keyword>
<evidence type="ECO:0000256" key="5">
    <source>
        <dbReference type="ARBA" id="ARBA00022989"/>
    </source>
</evidence>
<evidence type="ECO:0000313" key="9">
    <source>
        <dbReference type="Proteomes" id="UP001501594"/>
    </source>
</evidence>
<evidence type="ECO:0000256" key="2">
    <source>
        <dbReference type="ARBA" id="ARBA00022475"/>
    </source>
</evidence>
<dbReference type="PANTHER" id="PTHR14969:SF62">
    <property type="entry name" value="DECAPRENYLPHOSPHORYL-5-PHOSPHORIBOSE PHOSPHATASE RV3807C-RELATED"/>
    <property type="match status" value="1"/>
</dbReference>
<evidence type="ECO:0000256" key="6">
    <source>
        <dbReference type="ARBA" id="ARBA00023136"/>
    </source>
</evidence>
<protein>
    <recommendedName>
        <fullName evidence="7">Phosphatidic acid phosphatase type 2/haloperoxidase domain-containing protein</fullName>
    </recommendedName>
</protein>
<reference evidence="9" key="1">
    <citation type="journal article" date="2019" name="Int. J. Syst. Evol. Microbiol.">
        <title>The Global Catalogue of Microorganisms (GCM) 10K type strain sequencing project: providing services to taxonomists for standard genome sequencing and annotation.</title>
        <authorList>
            <consortium name="The Broad Institute Genomics Platform"/>
            <consortium name="The Broad Institute Genome Sequencing Center for Infectious Disease"/>
            <person name="Wu L."/>
            <person name="Ma J."/>
        </authorList>
    </citation>
    <scope>NUCLEOTIDE SEQUENCE [LARGE SCALE GENOMIC DNA]</scope>
    <source>
        <strain evidence="9">JCM 17442</strain>
    </source>
</reference>
<dbReference type="SUPFAM" id="SSF48317">
    <property type="entry name" value="Acid phosphatase/Vanadium-dependent haloperoxidase"/>
    <property type="match status" value="1"/>
</dbReference>
<accession>A0ABP8E439</accession>
<dbReference type="PANTHER" id="PTHR14969">
    <property type="entry name" value="SPHINGOSINE-1-PHOSPHATE PHOSPHOHYDROLASE"/>
    <property type="match status" value="1"/>
</dbReference>
<evidence type="ECO:0000256" key="3">
    <source>
        <dbReference type="ARBA" id="ARBA00022692"/>
    </source>
</evidence>
<evidence type="ECO:0000256" key="1">
    <source>
        <dbReference type="ARBA" id="ARBA00004651"/>
    </source>
</evidence>
<dbReference type="EMBL" id="BAABAU010000003">
    <property type="protein sequence ID" value="GAA4266789.1"/>
    <property type="molecule type" value="Genomic_DNA"/>
</dbReference>
<dbReference type="InterPro" id="IPR000326">
    <property type="entry name" value="PAP2/HPO"/>
</dbReference>
<evidence type="ECO:0000313" key="8">
    <source>
        <dbReference type="EMBL" id="GAA4266789.1"/>
    </source>
</evidence>
<keyword evidence="6" id="KW-0472">Membrane</keyword>
<dbReference type="InterPro" id="IPR036938">
    <property type="entry name" value="PAP2/HPO_sf"/>
</dbReference>
<dbReference type="RefSeq" id="WP_344796485.1">
    <property type="nucleotide sequence ID" value="NZ_BAABAU010000003.1"/>
</dbReference>
<dbReference type="InterPro" id="IPR001011">
    <property type="entry name" value="Acid_Pase_classA_bac"/>
</dbReference>
<gene>
    <name evidence="8" type="ORF">GCM10022256_24010</name>
</gene>
<evidence type="ECO:0000256" key="4">
    <source>
        <dbReference type="ARBA" id="ARBA00022801"/>
    </source>
</evidence>
<keyword evidence="4" id="KW-0378">Hydrolase</keyword>
<proteinExistence type="predicted"/>